<dbReference type="InterPro" id="IPR053993">
    <property type="entry name" value="Cas12a_PI"/>
</dbReference>
<evidence type="ECO:0000259" key="2">
    <source>
        <dbReference type="Pfam" id="PF18510"/>
    </source>
</evidence>
<dbReference type="InterPro" id="IPR040882">
    <property type="entry name" value="Cas12a_NUC"/>
</dbReference>
<accession>A0ABV1BUZ0</accession>
<evidence type="ECO:0000313" key="6">
    <source>
        <dbReference type="EMBL" id="MEQ2379560.1"/>
    </source>
</evidence>
<feature type="domain" description="Cas12a REC2" evidence="4">
    <location>
        <begin position="301"/>
        <end position="522"/>
    </location>
</feature>
<dbReference type="Pfam" id="PF18516">
    <property type="entry name" value="RuvC_1"/>
    <property type="match status" value="1"/>
</dbReference>
<feature type="domain" description="Cas12a PI" evidence="5">
    <location>
        <begin position="600"/>
        <end position="692"/>
    </location>
</feature>
<dbReference type="InterPro" id="IPR027620">
    <property type="entry name" value="Cas12a"/>
</dbReference>
<keyword evidence="7" id="KW-1185">Reference proteome</keyword>
<dbReference type="NCBIfam" id="TIGR04330">
    <property type="entry name" value="cas_Cpf1"/>
    <property type="match status" value="1"/>
</dbReference>
<comment type="caution">
    <text evidence="6">The sequence shown here is derived from an EMBL/GenBank/DDBJ whole genome shotgun (WGS) entry which is preliminary data.</text>
</comment>
<feature type="domain" description="Cas12a nuclease" evidence="2">
    <location>
        <begin position="1048"/>
        <end position="1231"/>
    </location>
</feature>
<evidence type="ECO:0000259" key="1">
    <source>
        <dbReference type="Pfam" id="PF18501"/>
    </source>
</evidence>
<name>A0ABV1BUZ0_9FIRM</name>
<dbReference type="InterPro" id="IPR040787">
    <property type="entry name" value="Cas12a_REC1"/>
</dbReference>
<sequence>MNNVTGDFSEFVAISKVQKTLRNELRPTPLTMKHIKQKGIITEDEYKTQQSLELKRIADGYYRDYITHKLNDTNNLDFRNLFEAIEEKYKKNDKDNRDKLDLVEKSKRGEIAKLLSADDNFKSMFEAKLITQLLPVYVEQNYIGEDKEKALETIALFKGFTTYFTDYFNIRKNMFKENGGASSICYRIVNVNASIFYDNLKTFMCIKEKAETEIALIEEELTELLDSWRLEHIFSEDYYNELLAQKGIDYYNQICGDVNKHMNLYCQQNKLKANVFKMTKLQKQIMGISEKAFEIPPMYQNDEEVYAAFNGFISRLEEVKLIDRLGNVLQNSNIYDTAKIYINARCYTNVSSYVYGGWGVIESAIERYWYNTIAGKGQSKAKKIEKAKKDNKFMSVKELDSIVSDYEPDYFNASNMDDDNSGRAFSGHGVLGYFNKMSKLLANMSLHTITYDSGDSLIENKETALNIKKDLDDIMSIYHWLQTFIIDEVVEKDNAFYAELEDIYYELENVVTLYDRIRNYVTRKPYSTQKFKLNFASPTLASGWSRSKEFDNNAIILLRNNKYYIAIFNVNNKPDKQIIKGSEEQRLSTDYKKMVYNLLPGPNKMLPWVFIKSNTGKRDYNPSSYILEGYEKNRHIKSSGNFDINYCHDLIDYYKACINKHPEWKNYGFKFKETTQYNDIGQFYKDVEKQGYSISWAYISEADINRLDEEGKIYLFEIYNKDLSSHSTGKDNLHTMYLKNIFSEDNLKNICIELNGNAELFYRKSSMKRNITHKKDTVLVNKTYINEAGVRVSLTDEDYIKVYNYYNNDYVIDVEKDKKLVEILERIGHRKNPIDIIKDKRYTEDKYFLHFPITINYGVDDENINAKMIEYIAKHNNMNVIGIDRGERNLIYISVINNKGNIIEQKSFNLVNNYDYKNKLKNMEKTRDNARKNWQEIGKIKDVKNGYLSGVISKIARMVVDYNAIIVMEDLNRGFKRGRFKVERQVYQKFENMLISKLNYLVFKEKKADENGGILKGYQLTYLPKSALQIGKQCGCIFYVPAAYTSKIDPATGFINIFDFKKYSGSAINAKVKDKKEFLMSMNSIRYVNEGSAEYEKIGHRQLFAFSFDYNNFKTYNVSIPVNEWTTYTYGERIKKLYKDGRWSGSEVLNLTEDLIELMEQYGIEYKDGHDIREDISHMDEMRNADFICNLFEKFKYTVQLRNSKSEAEGDDYDRLVSPVLNSHNGFFDSSDYKENEKSDDIIDDKQIMPKDADANGAYCIALKGLYEINKIKENWSDDKKLKESELYIGVTEWLDYIQNRRFE</sequence>
<protein>
    <submittedName>
        <fullName evidence="6">Type V CRISPR-associated protein Cas12a/Cpf1</fullName>
    </submittedName>
</protein>
<reference evidence="6 7" key="1">
    <citation type="submission" date="2024-03" db="EMBL/GenBank/DDBJ databases">
        <title>Human intestinal bacterial collection.</title>
        <authorList>
            <person name="Pauvert C."/>
            <person name="Hitch T.C.A."/>
            <person name="Clavel T."/>
        </authorList>
    </citation>
    <scope>NUCLEOTIDE SEQUENCE [LARGE SCALE GENOMIC DNA]</scope>
    <source>
        <strain evidence="6 7">CLA-AA-H255</strain>
    </source>
</reference>
<feature type="domain" description="Cas12a REC1" evidence="1">
    <location>
        <begin position="53"/>
        <end position="285"/>
    </location>
</feature>
<dbReference type="Pfam" id="PF22222">
    <property type="entry name" value="Cpf1_PI-like"/>
    <property type="match status" value="1"/>
</dbReference>
<organism evidence="6 7">
    <name type="scientific">[Lactobacillus] rogosae</name>
    <dbReference type="NCBI Taxonomy" id="706562"/>
    <lineage>
        <taxon>Bacteria</taxon>
        <taxon>Bacillati</taxon>
        <taxon>Bacillota</taxon>
        <taxon>Clostridia</taxon>
        <taxon>Lachnospirales</taxon>
        <taxon>Lachnospiraceae</taxon>
        <taxon>Lachnospira</taxon>
    </lineage>
</organism>
<dbReference type="Pfam" id="PF18510">
    <property type="entry name" value="NUC"/>
    <property type="match status" value="1"/>
</dbReference>
<dbReference type="InterPro" id="IPR040852">
    <property type="entry name" value="RuvC_1"/>
</dbReference>
<evidence type="ECO:0000259" key="4">
    <source>
        <dbReference type="Pfam" id="PF21918"/>
    </source>
</evidence>
<feature type="domain" description="Cas12a RuvC nuclease" evidence="3">
    <location>
        <begin position="861"/>
        <end position="1302"/>
    </location>
</feature>
<evidence type="ECO:0000313" key="7">
    <source>
        <dbReference type="Proteomes" id="UP001442364"/>
    </source>
</evidence>
<evidence type="ECO:0000259" key="3">
    <source>
        <dbReference type="Pfam" id="PF18516"/>
    </source>
</evidence>
<proteinExistence type="predicted"/>
<dbReference type="Proteomes" id="UP001442364">
    <property type="component" value="Unassembled WGS sequence"/>
</dbReference>
<dbReference type="Pfam" id="PF18501">
    <property type="entry name" value="REC1"/>
    <property type="match status" value="1"/>
</dbReference>
<evidence type="ECO:0000259" key="5">
    <source>
        <dbReference type="Pfam" id="PF22222"/>
    </source>
</evidence>
<dbReference type="InterPro" id="IPR054116">
    <property type="entry name" value="Cas12a_REC2"/>
</dbReference>
<dbReference type="RefSeq" id="WP_055176369.1">
    <property type="nucleotide sequence ID" value="NZ_DAWCMB010000170.1"/>
</dbReference>
<dbReference type="EMBL" id="JBBMER010000004">
    <property type="protein sequence ID" value="MEQ2379560.1"/>
    <property type="molecule type" value="Genomic_DNA"/>
</dbReference>
<dbReference type="Pfam" id="PF21918">
    <property type="entry name" value="cas_Cpf1_2nd"/>
    <property type="match status" value="1"/>
</dbReference>
<gene>
    <name evidence="6" type="primary">cas12a</name>
    <name evidence="6" type="ORF">WMO14_06675</name>
</gene>